<comment type="similarity">
    <text evidence="1">Belongs to the short-chain dehydrogenases/reductases (SDR) family.</text>
</comment>
<dbReference type="KEGG" id="gta:BCM27_04850"/>
<dbReference type="GeneID" id="32687074"/>
<dbReference type="Proteomes" id="UP000247118">
    <property type="component" value="Chromosome"/>
</dbReference>
<accession>A0AAD0K587</accession>
<dbReference type="PANTHER" id="PTHR44147">
    <property type="entry name" value="DEHYDROGENASE/REDUCTASE SDR FAMILY MEMBER 1"/>
    <property type="match status" value="1"/>
</dbReference>
<dbReference type="Pfam" id="PF00106">
    <property type="entry name" value="adh_short"/>
    <property type="match status" value="1"/>
</dbReference>
<dbReference type="PRINTS" id="PR00081">
    <property type="entry name" value="GDHRDH"/>
</dbReference>
<feature type="region of interest" description="Disordered" evidence="2">
    <location>
        <begin position="269"/>
        <end position="296"/>
    </location>
</feature>
<dbReference type="RefSeq" id="WP_051987156.1">
    <property type="nucleotide sequence ID" value="NZ_CABEIC010000002.1"/>
</dbReference>
<dbReference type="EMBL" id="CP029604">
    <property type="protein sequence ID" value="AWO82966.1"/>
    <property type="molecule type" value="Genomic_DNA"/>
</dbReference>
<dbReference type="AlphaFoldDB" id="A0AAD0K587"/>
<dbReference type="InterPro" id="IPR036291">
    <property type="entry name" value="NAD(P)-bd_dom_sf"/>
</dbReference>
<dbReference type="PRINTS" id="PR00080">
    <property type="entry name" value="SDRFAMILY"/>
</dbReference>
<name>A0AAD0K587_9ACTN</name>
<dbReference type="InterPro" id="IPR002347">
    <property type="entry name" value="SDR_fam"/>
</dbReference>
<dbReference type="SUPFAM" id="SSF51735">
    <property type="entry name" value="NAD(P)-binding Rossmann-fold domains"/>
    <property type="match status" value="1"/>
</dbReference>
<protein>
    <submittedName>
        <fullName evidence="3">Short-chain dehydrogenase</fullName>
    </submittedName>
</protein>
<organism evidence="3 4">
    <name type="scientific">Gordonia terrae</name>
    <dbReference type="NCBI Taxonomy" id="2055"/>
    <lineage>
        <taxon>Bacteria</taxon>
        <taxon>Bacillati</taxon>
        <taxon>Actinomycetota</taxon>
        <taxon>Actinomycetes</taxon>
        <taxon>Mycobacteriales</taxon>
        <taxon>Gordoniaceae</taxon>
        <taxon>Gordonia</taxon>
    </lineage>
</organism>
<dbReference type="PANTHER" id="PTHR44147:SF2">
    <property type="entry name" value="DEHYDROGENASE_REDUCTASE SDR FAMILY MEMBER 1"/>
    <property type="match status" value="1"/>
</dbReference>
<dbReference type="Gene3D" id="3.40.50.720">
    <property type="entry name" value="NAD(P)-binding Rossmann-like Domain"/>
    <property type="match status" value="1"/>
</dbReference>
<evidence type="ECO:0000256" key="1">
    <source>
        <dbReference type="RuleBase" id="RU000363"/>
    </source>
</evidence>
<reference evidence="3 4" key="1">
    <citation type="submission" date="2018-05" db="EMBL/GenBank/DDBJ databases">
        <title>Complete genome sequence of Gordonia terrae NRRL B-16283.</title>
        <authorList>
            <person name="Garlena R.A."/>
            <person name="Russell D.A."/>
            <person name="Hatfull G.F."/>
        </authorList>
    </citation>
    <scope>NUCLEOTIDE SEQUENCE [LARGE SCALE GENOMIC DNA]</scope>
    <source>
        <strain evidence="3 4">NRRL B-16283</strain>
    </source>
</reference>
<sequence>MSASPQAPSPKTPDDRVAVVTGASRGAGKGIALALGDAGYTVYVTGRTATEGQSALPGTVSSTAEEVTARGGRGIPVIVDHSVDTDVEHLFTRVREEQGHLDVLVNNALSIPDALATKGPFFQKPLALLDLWDVGMRSSYVATYYAASLLLESTAGLVVNTSSFGGTCYMHGPAYGAGKAAVDKMAHDMAHDFGPYGVTVVSIWMGLLKTERTLAGVAEDPEAYRDILASAESPEFTGRVIAALTQEPDLIRRSGQVLIGAELADELGVTDVDGNSPPSHRSYLGDPPQFSSAVIE</sequence>
<evidence type="ECO:0000313" key="3">
    <source>
        <dbReference type="EMBL" id="AWO82966.1"/>
    </source>
</evidence>
<gene>
    <name evidence="3" type="ORF">DLJ61_04890</name>
</gene>
<proteinExistence type="inferred from homology"/>
<evidence type="ECO:0000256" key="2">
    <source>
        <dbReference type="SAM" id="MobiDB-lite"/>
    </source>
</evidence>
<evidence type="ECO:0000313" key="4">
    <source>
        <dbReference type="Proteomes" id="UP000247118"/>
    </source>
</evidence>